<feature type="domain" description="Reverse transcriptase" evidence="3">
    <location>
        <begin position="94"/>
        <end position="286"/>
    </location>
</feature>
<reference evidence="4 5" key="1">
    <citation type="submission" date="2023-09" db="EMBL/GenBank/DDBJ databases">
        <authorList>
            <person name="Wang M."/>
        </authorList>
    </citation>
    <scope>NUCLEOTIDE SEQUENCE [LARGE SCALE GENOMIC DNA]</scope>
    <source>
        <strain evidence="4">GT-2023</strain>
        <tissue evidence="4">Liver</tissue>
    </source>
</reference>
<comment type="caution">
    <text evidence="4">The sequence shown here is derived from an EMBL/GenBank/DDBJ whole genome shotgun (WGS) entry which is preliminary data.</text>
</comment>
<dbReference type="Pfam" id="PF17919">
    <property type="entry name" value="RT_RNaseH_2"/>
    <property type="match status" value="1"/>
</dbReference>
<accession>A0ABR3NLS5</accession>
<dbReference type="PROSITE" id="PS50878">
    <property type="entry name" value="RT_POL"/>
    <property type="match status" value="1"/>
</dbReference>
<dbReference type="PANTHER" id="PTHR37984">
    <property type="entry name" value="PROTEIN CBG26694"/>
    <property type="match status" value="1"/>
</dbReference>
<dbReference type="Pfam" id="PF00078">
    <property type="entry name" value="RVT_1"/>
    <property type="match status" value="1"/>
</dbReference>
<dbReference type="InterPro" id="IPR050951">
    <property type="entry name" value="Retrovirus_Pol_polyprotein"/>
</dbReference>
<protein>
    <recommendedName>
        <fullName evidence="2">ribonuclease H</fullName>
        <ecNumber evidence="2">3.1.26.4</ecNumber>
    </recommendedName>
</protein>
<evidence type="ECO:0000313" key="4">
    <source>
        <dbReference type="EMBL" id="KAL1277849.1"/>
    </source>
</evidence>
<dbReference type="CDD" id="cd01647">
    <property type="entry name" value="RT_LTR"/>
    <property type="match status" value="1"/>
</dbReference>
<evidence type="ECO:0000256" key="1">
    <source>
        <dbReference type="ARBA" id="ARBA00010879"/>
    </source>
</evidence>
<dbReference type="InterPro" id="IPR043128">
    <property type="entry name" value="Rev_trsase/Diguanyl_cyclase"/>
</dbReference>
<evidence type="ECO:0000313" key="5">
    <source>
        <dbReference type="Proteomes" id="UP001558613"/>
    </source>
</evidence>
<dbReference type="InterPro" id="IPR041577">
    <property type="entry name" value="RT_RNaseH_2"/>
</dbReference>
<dbReference type="Proteomes" id="UP001558613">
    <property type="component" value="Unassembled WGS sequence"/>
</dbReference>
<dbReference type="Gene3D" id="3.10.10.10">
    <property type="entry name" value="HIV Type 1 Reverse Transcriptase, subunit A, domain 1"/>
    <property type="match status" value="1"/>
</dbReference>
<dbReference type="SUPFAM" id="SSF56672">
    <property type="entry name" value="DNA/RNA polymerases"/>
    <property type="match status" value="1"/>
</dbReference>
<dbReference type="Gene3D" id="3.30.70.270">
    <property type="match status" value="2"/>
</dbReference>
<keyword evidence="5" id="KW-1185">Reference proteome</keyword>
<dbReference type="InterPro" id="IPR000477">
    <property type="entry name" value="RT_dom"/>
</dbReference>
<sequence length="425" mass="48783">MEPLGKKAIACEYKGQRYRIEFEIIKNDAPAILGHAACQKMGMVKRLYQVEKNEDILKDFEDLFIGLGCLSGEHRIKINTEIRPVVHAPRRIPVALRDRVIKELQRMEEMGVIAKQAEPTEWVNSMVTVVTANKIRICMDPKDLNKAIRREHYPVLTVEEVVSRMPNAKYFSVLDANQGFWQIKLDQDSSKLCTINTPIGRYRFLRLPFGISSASEVFQRSIAQMIEGLEGVVNIIDDLLVWGDTIEEHDQRLLKLLKRARENNLKLNRNKCKIRMREIKYIGHILSANGLKPDEEKIKAVTQLPAPESKQELHRFLGMVKYLAKFIPNLSEISAPLRKLLEKDTAWHWEDAHDKSVEKLKQMITQSPTLKFYDVSKPVTLSVDASSEGIGAVVLQEGKPVAYGSRALSDCQRRYAQIEAIYYWR</sequence>
<organism evidence="4 5">
    <name type="scientific">Cirrhinus molitorella</name>
    <name type="common">mud carp</name>
    <dbReference type="NCBI Taxonomy" id="172907"/>
    <lineage>
        <taxon>Eukaryota</taxon>
        <taxon>Metazoa</taxon>
        <taxon>Chordata</taxon>
        <taxon>Craniata</taxon>
        <taxon>Vertebrata</taxon>
        <taxon>Euteleostomi</taxon>
        <taxon>Actinopterygii</taxon>
        <taxon>Neopterygii</taxon>
        <taxon>Teleostei</taxon>
        <taxon>Ostariophysi</taxon>
        <taxon>Cypriniformes</taxon>
        <taxon>Cyprinidae</taxon>
        <taxon>Labeoninae</taxon>
        <taxon>Labeonini</taxon>
        <taxon>Cirrhinus</taxon>
    </lineage>
</organism>
<comment type="similarity">
    <text evidence="1">Belongs to the beta type-B retroviral polymerase family. HERV class-II K(HML-2) pol subfamily.</text>
</comment>
<dbReference type="PANTHER" id="PTHR37984:SF8">
    <property type="entry name" value="CCHC-TYPE DOMAIN-CONTAINING PROTEIN"/>
    <property type="match status" value="1"/>
</dbReference>
<dbReference type="InterPro" id="IPR043502">
    <property type="entry name" value="DNA/RNA_pol_sf"/>
</dbReference>
<dbReference type="EC" id="3.1.26.4" evidence="2"/>
<evidence type="ECO:0000256" key="2">
    <source>
        <dbReference type="ARBA" id="ARBA00012180"/>
    </source>
</evidence>
<name>A0ABR3NLS5_9TELE</name>
<evidence type="ECO:0000259" key="3">
    <source>
        <dbReference type="PROSITE" id="PS50878"/>
    </source>
</evidence>
<proteinExistence type="inferred from homology"/>
<gene>
    <name evidence="4" type="ORF">QQF64_024522</name>
</gene>
<dbReference type="EMBL" id="JAYMGO010000003">
    <property type="protein sequence ID" value="KAL1277849.1"/>
    <property type="molecule type" value="Genomic_DNA"/>
</dbReference>